<dbReference type="InterPro" id="IPR000073">
    <property type="entry name" value="AB_hydrolase_1"/>
</dbReference>
<reference evidence="2 3" key="1">
    <citation type="submission" date="2020-09" db="EMBL/GenBank/DDBJ databases">
        <title>Sphingomonas sp., a new species isolated from pork steak.</title>
        <authorList>
            <person name="Heidler von Heilborn D."/>
        </authorList>
    </citation>
    <scope>NUCLEOTIDE SEQUENCE [LARGE SCALE GENOMIC DNA]</scope>
    <source>
        <strain evidence="3">S8-3T</strain>
    </source>
</reference>
<dbReference type="InterPro" id="IPR050228">
    <property type="entry name" value="Carboxylesterase_BioH"/>
</dbReference>
<evidence type="ECO:0000259" key="1">
    <source>
        <dbReference type="Pfam" id="PF12697"/>
    </source>
</evidence>
<keyword evidence="3" id="KW-1185">Reference proteome</keyword>
<sequence length="296" mass="31414">MLVILHPGAGRARTPVASTSAQVVPAMTQMEHISIQASGKGPAIFLIPGLSSPRAVWDGVAPELAKTHRVYLVQVNGFAGDDPRGNLKPGMLDGIVEDLNAFITKEKIGSAPMVGHSMGGLVALMMAKAHSGDVSRALIVDSLPYVGLIFNPNATVAAMEPQAKMIRDQMAAAYGKPVNEANAERTANGLALKPESRAKVKAWILAADSRVSGQALYEDLTTDLRPDLATIRTPLTILYPWSDTGIPKVRADALYQGVYKAAPSVSYVDIGDAAHFVMLDQPEAFMTALKGFADAR</sequence>
<dbReference type="PANTHER" id="PTHR43194">
    <property type="entry name" value="HYDROLASE ALPHA/BETA FOLD FAMILY"/>
    <property type="match status" value="1"/>
</dbReference>
<feature type="domain" description="AB hydrolase-1" evidence="1">
    <location>
        <begin position="44"/>
        <end position="285"/>
    </location>
</feature>
<dbReference type="Gene3D" id="3.40.50.1820">
    <property type="entry name" value="alpha/beta hydrolase"/>
    <property type="match status" value="1"/>
</dbReference>
<dbReference type="KEGG" id="spap:H3Z74_01585"/>
<dbReference type="PANTHER" id="PTHR43194:SF5">
    <property type="entry name" value="PIMELOYL-[ACYL-CARRIER PROTEIN] METHYL ESTER ESTERASE"/>
    <property type="match status" value="1"/>
</dbReference>
<dbReference type="SUPFAM" id="SSF53474">
    <property type="entry name" value="alpha/beta-Hydrolases"/>
    <property type="match status" value="1"/>
</dbReference>
<name>A0A7H0LQ61_9SPHN</name>
<evidence type="ECO:0000313" key="2">
    <source>
        <dbReference type="EMBL" id="QNQ11814.1"/>
    </source>
</evidence>
<evidence type="ECO:0000313" key="3">
    <source>
        <dbReference type="Proteomes" id="UP000516148"/>
    </source>
</evidence>
<keyword evidence="2" id="KW-0378">Hydrolase</keyword>
<proteinExistence type="predicted"/>
<protein>
    <submittedName>
        <fullName evidence="2">Alpha/beta hydrolase</fullName>
    </submittedName>
</protein>
<accession>A0A7H0LQ61</accession>
<dbReference type="EMBL" id="CP061038">
    <property type="protein sequence ID" value="QNQ11814.1"/>
    <property type="molecule type" value="Genomic_DNA"/>
</dbReference>
<dbReference type="InterPro" id="IPR029058">
    <property type="entry name" value="AB_hydrolase_fold"/>
</dbReference>
<dbReference type="Proteomes" id="UP000516148">
    <property type="component" value="Chromosome"/>
</dbReference>
<organism evidence="2 3">
    <name type="scientific">Sphingomonas alpina</name>
    <dbReference type="NCBI Taxonomy" id="653931"/>
    <lineage>
        <taxon>Bacteria</taxon>
        <taxon>Pseudomonadati</taxon>
        <taxon>Pseudomonadota</taxon>
        <taxon>Alphaproteobacteria</taxon>
        <taxon>Sphingomonadales</taxon>
        <taxon>Sphingomonadaceae</taxon>
        <taxon>Sphingomonas</taxon>
    </lineage>
</organism>
<dbReference type="GO" id="GO:0016787">
    <property type="term" value="F:hydrolase activity"/>
    <property type="evidence" value="ECO:0007669"/>
    <property type="project" value="UniProtKB-KW"/>
</dbReference>
<gene>
    <name evidence="2" type="ORF">H3Z74_01585</name>
</gene>
<dbReference type="AlphaFoldDB" id="A0A7H0LQ61"/>
<dbReference type="Pfam" id="PF12697">
    <property type="entry name" value="Abhydrolase_6"/>
    <property type="match status" value="1"/>
</dbReference>